<proteinExistence type="predicted"/>
<evidence type="ECO:0000256" key="2">
    <source>
        <dbReference type="SAM" id="MobiDB-lite"/>
    </source>
</evidence>
<accession>A0ABD0YS93</accession>
<feature type="coiled-coil region" evidence="1">
    <location>
        <begin position="173"/>
        <end position="221"/>
    </location>
</feature>
<name>A0ABD0YS93_9HEMI</name>
<protein>
    <submittedName>
        <fullName evidence="3">Uncharacterized protein</fullName>
    </submittedName>
</protein>
<keyword evidence="4" id="KW-1185">Reference proteome</keyword>
<keyword evidence="1" id="KW-0175">Coiled coil</keyword>
<evidence type="ECO:0000256" key="1">
    <source>
        <dbReference type="SAM" id="Coils"/>
    </source>
</evidence>
<feature type="compositionally biased region" description="Polar residues" evidence="2">
    <location>
        <begin position="454"/>
        <end position="484"/>
    </location>
</feature>
<evidence type="ECO:0000313" key="3">
    <source>
        <dbReference type="EMBL" id="KAL1138109.1"/>
    </source>
</evidence>
<sequence>MKMADYDRGISPLSEEADEVLSNGMSILNLSYTSDSEPEANFLEVAEAKYDYDTAASEILTRAVSSTPIKLKKRLSVSLVDVSDLEATGHLAAPNITLGSNDTIESSVQSKSKDSGYCNRSSGSELSIASSAGIGPPASRYGRVKSKVKKYIEDVKKSSEIVLDRFEGGSSPSAKEEERLRKLREELEFKEVMISALQESNTNLRLKCADAENKISELRLKCEQHCTCCSMKAKRPQTADSWVGTFAGDMDRSFEDDDRTIASFMTSVSKMRSTTAPLPSTKSPSVSTTEASSAVTAVLTSRGIKSVGDPRLPRPNVYPTNHDDSYMKVKSWQETCCNVPTGRTSREALGTSCSPLESPSIVRTALRGHQTTSGGTGDDVDGGTDGADASVRSRGRLESVASNGGDTDGNDRSGEGGLHFRVYDVHRLAPLPVGNSMWKGRKLVEEDADGWSSLGRTKSQESTGVSYKTNNDAPGCHGNQNTDVGSIRDRNDGGGRSFLSTFEADTTAQRGYLKDSNSRHVGGGHVAKTGAVTRPHLVQASDLRYEGYPEKNRLSQLFKIKKNEYISTKFTVYSRSRSKLYDCLTEADRIANQLSIGLARIPTDLESIRSLRENRSPSDRILRHQ</sequence>
<feature type="region of interest" description="Disordered" evidence="2">
    <location>
        <begin position="453"/>
        <end position="490"/>
    </location>
</feature>
<dbReference type="Proteomes" id="UP001558652">
    <property type="component" value="Unassembled WGS sequence"/>
</dbReference>
<gene>
    <name evidence="3" type="ORF">AAG570_009801</name>
</gene>
<dbReference type="AlphaFoldDB" id="A0ABD0YS93"/>
<evidence type="ECO:0000313" key="4">
    <source>
        <dbReference type="Proteomes" id="UP001558652"/>
    </source>
</evidence>
<feature type="region of interest" description="Disordered" evidence="2">
    <location>
        <begin position="366"/>
        <end position="415"/>
    </location>
</feature>
<dbReference type="EMBL" id="JBFDAA010000004">
    <property type="protein sequence ID" value="KAL1138109.1"/>
    <property type="molecule type" value="Genomic_DNA"/>
</dbReference>
<comment type="caution">
    <text evidence="3">The sequence shown here is derived from an EMBL/GenBank/DDBJ whole genome shotgun (WGS) entry which is preliminary data.</text>
</comment>
<reference evidence="3 4" key="1">
    <citation type="submission" date="2024-07" db="EMBL/GenBank/DDBJ databases">
        <title>Chromosome-level genome assembly of the water stick insect Ranatra chinensis (Heteroptera: Nepidae).</title>
        <authorList>
            <person name="Liu X."/>
        </authorList>
    </citation>
    <scope>NUCLEOTIDE SEQUENCE [LARGE SCALE GENOMIC DNA]</scope>
    <source>
        <strain evidence="3">Cailab_2021Rc</strain>
        <tissue evidence="3">Muscle</tissue>
    </source>
</reference>
<organism evidence="3 4">
    <name type="scientific">Ranatra chinensis</name>
    <dbReference type="NCBI Taxonomy" id="642074"/>
    <lineage>
        <taxon>Eukaryota</taxon>
        <taxon>Metazoa</taxon>
        <taxon>Ecdysozoa</taxon>
        <taxon>Arthropoda</taxon>
        <taxon>Hexapoda</taxon>
        <taxon>Insecta</taxon>
        <taxon>Pterygota</taxon>
        <taxon>Neoptera</taxon>
        <taxon>Paraneoptera</taxon>
        <taxon>Hemiptera</taxon>
        <taxon>Heteroptera</taxon>
        <taxon>Panheteroptera</taxon>
        <taxon>Nepomorpha</taxon>
        <taxon>Nepidae</taxon>
        <taxon>Ranatrinae</taxon>
        <taxon>Ranatra</taxon>
    </lineage>
</organism>